<proteinExistence type="predicted"/>
<dbReference type="Pfam" id="PF00082">
    <property type="entry name" value="Peptidase_S8"/>
    <property type="match status" value="1"/>
</dbReference>
<evidence type="ECO:0000259" key="4">
    <source>
        <dbReference type="Pfam" id="PF00082"/>
    </source>
</evidence>
<dbReference type="InterPro" id="IPR000209">
    <property type="entry name" value="Peptidase_S8/S53_dom"/>
</dbReference>
<comment type="caution">
    <text evidence="5">The sequence shown here is derived from an EMBL/GenBank/DDBJ whole genome shotgun (WGS) entry which is preliminary data.</text>
</comment>
<gene>
    <name evidence="5" type="ORF">FCULG_00012093</name>
</gene>
<dbReference type="Proteomes" id="UP000241587">
    <property type="component" value="Unassembled WGS sequence"/>
</dbReference>
<dbReference type="GO" id="GO:0006508">
    <property type="term" value="P:proteolysis"/>
    <property type="evidence" value="ECO:0007669"/>
    <property type="project" value="UniProtKB-KW"/>
</dbReference>
<name>A0A2T4GF08_FUSCU</name>
<evidence type="ECO:0000256" key="2">
    <source>
        <dbReference type="ARBA" id="ARBA00022801"/>
    </source>
</evidence>
<keyword evidence="6" id="KW-1185">Reference proteome</keyword>
<dbReference type="OrthoDB" id="1896086at2759"/>
<dbReference type="CDD" id="cd00306">
    <property type="entry name" value="Peptidases_S8_S53"/>
    <property type="match status" value="1"/>
</dbReference>
<sequence length="337" mass="37234">MVSVVANSSLEEKLSFGHYRVNDAMADGEGVIVYVMDSGHNPDPQRDTNEQIFFPGKVEFPQQDGDFKPTTEPRKLTDDLFKNANPKFKVVGEPTGPEVRDQGWRCPRCRVAPLRCTIDEELDIKECIKCCETILTYHNKKHAGKPAVVNCSLTIPYQNLLKKIKANGSIPVESLENETEILFGKFQKAVESLANAGMIIVASGGNQKHTTNTTWAEWKADQVGGLGRDGKVWKQSGTGKFVTHYLLADQVDNPCNDSLSITGTSVAAAFLSGIMACILSSAQYKAKAQSNVDNARKHIRQILEKVSEDFDDGNGNRCRAFMAGTIDLKNVDWEYKV</sequence>
<evidence type="ECO:0000313" key="5">
    <source>
        <dbReference type="EMBL" id="PTD02166.1"/>
    </source>
</evidence>
<dbReference type="EMBL" id="PVEM01000023">
    <property type="protein sequence ID" value="PTD02166.1"/>
    <property type="molecule type" value="Genomic_DNA"/>
</dbReference>
<keyword evidence="2" id="KW-0378">Hydrolase</keyword>
<organism evidence="5 6">
    <name type="scientific">Fusarium culmorum</name>
    <dbReference type="NCBI Taxonomy" id="5516"/>
    <lineage>
        <taxon>Eukaryota</taxon>
        <taxon>Fungi</taxon>
        <taxon>Dikarya</taxon>
        <taxon>Ascomycota</taxon>
        <taxon>Pezizomycotina</taxon>
        <taxon>Sordariomycetes</taxon>
        <taxon>Hypocreomycetidae</taxon>
        <taxon>Hypocreales</taxon>
        <taxon>Nectriaceae</taxon>
        <taxon>Fusarium</taxon>
    </lineage>
</organism>
<dbReference type="Gene3D" id="3.40.50.200">
    <property type="entry name" value="Peptidase S8/S53 domain"/>
    <property type="match status" value="1"/>
</dbReference>
<dbReference type="GO" id="GO:0004252">
    <property type="term" value="F:serine-type endopeptidase activity"/>
    <property type="evidence" value="ECO:0007669"/>
    <property type="project" value="InterPro"/>
</dbReference>
<evidence type="ECO:0000256" key="3">
    <source>
        <dbReference type="ARBA" id="ARBA00022825"/>
    </source>
</evidence>
<dbReference type="InterPro" id="IPR015500">
    <property type="entry name" value="Peptidase_S8_subtilisin-rel"/>
</dbReference>
<keyword evidence="3" id="KW-0720">Serine protease</keyword>
<dbReference type="SUPFAM" id="SSF52743">
    <property type="entry name" value="Subtilisin-like"/>
    <property type="match status" value="1"/>
</dbReference>
<dbReference type="AlphaFoldDB" id="A0A2T4GF08"/>
<dbReference type="OMA" id="CIKCCET"/>
<keyword evidence="1" id="KW-0645">Protease</keyword>
<feature type="domain" description="Peptidase S8/S53" evidence="4">
    <location>
        <begin position="143"/>
        <end position="304"/>
    </location>
</feature>
<reference evidence="5 6" key="1">
    <citation type="submission" date="2018-02" db="EMBL/GenBank/DDBJ databases">
        <title>Fusarium culmorum secondary metabolites in fungal-bacterial-plant interactions.</title>
        <authorList>
            <person name="Schmidt R."/>
        </authorList>
    </citation>
    <scope>NUCLEOTIDE SEQUENCE [LARGE SCALE GENOMIC DNA]</scope>
    <source>
        <strain evidence="5 6">PV</strain>
    </source>
</reference>
<evidence type="ECO:0000313" key="6">
    <source>
        <dbReference type="Proteomes" id="UP000241587"/>
    </source>
</evidence>
<dbReference type="PRINTS" id="PR00723">
    <property type="entry name" value="SUBTILISIN"/>
</dbReference>
<accession>A0A2T4GF08</accession>
<protein>
    <recommendedName>
        <fullName evidence="4">Peptidase S8/S53 domain-containing protein</fullName>
    </recommendedName>
</protein>
<evidence type="ECO:0000256" key="1">
    <source>
        <dbReference type="ARBA" id="ARBA00022670"/>
    </source>
</evidence>
<dbReference type="InterPro" id="IPR036852">
    <property type="entry name" value="Peptidase_S8/S53_dom_sf"/>
</dbReference>